<dbReference type="PROSITE" id="PS50850">
    <property type="entry name" value="MFS"/>
    <property type="match status" value="1"/>
</dbReference>
<evidence type="ECO:0000256" key="3">
    <source>
        <dbReference type="ARBA" id="ARBA00022692"/>
    </source>
</evidence>
<dbReference type="OrthoDB" id="440755at2759"/>
<dbReference type="InterPro" id="IPR036259">
    <property type="entry name" value="MFS_trans_sf"/>
</dbReference>
<dbReference type="Pfam" id="PF07690">
    <property type="entry name" value="MFS_1"/>
    <property type="match status" value="1"/>
</dbReference>
<feature type="region of interest" description="Disordered" evidence="6">
    <location>
        <begin position="485"/>
        <end position="516"/>
    </location>
</feature>
<sequence length="516" mass="55161">MTAATNNSSSPDAPSRSSRIERLREKSKPFLLAIFAGSMTLDLFNSTGMVFAQSSIVEQFGVSESEASWTLSAYTLTFGSFLLLAGRAGDIFGHKEIYTVGLLFFTLFAALSAGITSSLIALIVLRAFQGIAAAATIPTAYALIAANYEGKALEMAVAGLGACQSIGYVTGVVVGGAFAGTSIGYRGQLWLCFGMGAIFTLLGFLLIPPTRSCRSDMGSLDYGGAVVATAGALLLVLGFTEAQEGWSRARVIAPIVSGGVVFALFGIYEEVILPRWLPEVEPLIPRRLWSYKNLVPISAATCCYYATFSILLLNGSQFFVVVQHTSTVLSALQFLPVAVVAFFLMPVAAHFYNHRFMPPKWVLAFGQCLCVASVALFSANEVDSSYWHWSFPSLVVYSFGSGLFFVNFLNVVYASARLEDQGLISGVIQTVAQVSNATAIGIASSFVKGGTKEQLLEQYKRSFYLAIAFAGLAVLIAVLFVRPISPKPKPTGNSDEEKGGEESTKIPGSRANDTIK</sequence>
<gene>
    <name evidence="9" type="ORF">OE88DRAFT_1716997</name>
</gene>
<dbReference type="PANTHER" id="PTHR42718">
    <property type="entry name" value="MAJOR FACILITATOR SUPERFAMILY MULTIDRUG TRANSPORTER MFSC"/>
    <property type="match status" value="1"/>
</dbReference>
<dbReference type="SUPFAM" id="SSF103473">
    <property type="entry name" value="MFS general substrate transporter"/>
    <property type="match status" value="1"/>
</dbReference>
<feature type="transmembrane region" description="Helical" evidence="7">
    <location>
        <begin position="97"/>
        <end position="125"/>
    </location>
</feature>
<dbReference type="InterPro" id="IPR020846">
    <property type="entry name" value="MFS_dom"/>
</dbReference>
<comment type="subcellular location">
    <subcellularLocation>
        <location evidence="1">Membrane</location>
        <topology evidence="1">Multi-pass membrane protein</topology>
    </subcellularLocation>
</comment>
<reference evidence="9 10" key="1">
    <citation type="journal article" date="2019" name="Nat. Ecol. Evol.">
        <title>Megaphylogeny resolves global patterns of mushroom evolution.</title>
        <authorList>
            <person name="Varga T."/>
            <person name="Krizsan K."/>
            <person name="Foldi C."/>
            <person name="Dima B."/>
            <person name="Sanchez-Garcia M."/>
            <person name="Sanchez-Ramirez S."/>
            <person name="Szollosi G.J."/>
            <person name="Szarkandi J.G."/>
            <person name="Papp V."/>
            <person name="Albert L."/>
            <person name="Andreopoulos W."/>
            <person name="Angelini C."/>
            <person name="Antonin V."/>
            <person name="Barry K.W."/>
            <person name="Bougher N.L."/>
            <person name="Buchanan P."/>
            <person name="Buyck B."/>
            <person name="Bense V."/>
            <person name="Catcheside P."/>
            <person name="Chovatia M."/>
            <person name="Cooper J."/>
            <person name="Damon W."/>
            <person name="Desjardin D."/>
            <person name="Finy P."/>
            <person name="Geml J."/>
            <person name="Haridas S."/>
            <person name="Hughes K."/>
            <person name="Justo A."/>
            <person name="Karasinski D."/>
            <person name="Kautmanova I."/>
            <person name="Kiss B."/>
            <person name="Kocsube S."/>
            <person name="Kotiranta H."/>
            <person name="LaButti K.M."/>
            <person name="Lechner B.E."/>
            <person name="Liimatainen K."/>
            <person name="Lipzen A."/>
            <person name="Lukacs Z."/>
            <person name="Mihaltcheva S."/>
            <person name="Morgado L.N."/>
            <person name="Niskanen T."/>
            <person name="Noordeloos M.E."/>
            <person name="Ohm R.A."/>
            <person name="Ortiz-Santana B."/>
            <person name="Ovrebo C."/>
            <person name="Racz N."/>
            <person name="Riley R."/>
            <person name="Savchenko A."/>
            <person name="Shiryaev A."/>
            <person name="Soop K."/>
            <person name="Spirin V."/>
            <person name="Szebenyi C."/>
            <person name="Tomsovsky M."/>
            <person name="Tulloss R.E."/>
            <person name="Uehling J."/>
            <person name="Grigoriev I.V."/>
            <person name="Vagvolgyi C."/>
            <person name="Papp T."/>
            <person name="Martin F.M."/>
            <person name="Miettinen O."/>
            <person name="Hibbett D.S."/>
            <person name="Nagy L.G."/>
        </authorList>
    </citation>
    <scope>NUCLEOTIDE SEQUENCE [LARGE SCALE GENOMIC DNA]</scope>
    <source>
        <strain evidence="9 10">OMC1185</strain>
    </source>
</reference>
<keyword evidence="10" id="KW-1185">Reference proteome</keyword>
<keyword evidence="5 7" id="KW-0472">Membrane</keyword>
<feature type="transmembrane region" description="Helical" evidence="7">
    <location>
        <begin position="187"/>
        <end position="207"/>
    </location>
</feature>
<protein>
    <submittedName>
        <fullName evidence="9">MFS general substrate transporter</fullName>
    </submittedName>
</protein>
<evidence type="ECO:0000256" key="6">
    <source>
        <dbReference type="SAM" id="MobiDB-lite"/>
    </source>
</evidence>
<feature type="transmembrane region" description="Helical" evidence="7">
    <location>
        <begin position="67"/>
        <end position="85"/>
    </location>
</feature>
<keyword evidence="3 7" id="KW-0812">Transmembrane</keyword>
<dbReference type="STRING" id="5364.A0A5C3NDB9"/>
<evidence type="ECO:0000256" key="2">
    <source>
        <dbReference type="ARBA" id="ARBA00022448"/>
    </source>
</evidence>
<feature type="transmembrane region" description="Helical" evidence="7">
    <location>
        <begin position="294"/>
        <end position="315"/>
    </location>
</feature>
<evidence type="ECO:0000313" key="10">
    <source>
        <dbReference type="Proteomes" id="UP000305948"/>
    </source>
</evidence>
<dbReference type="AlphaFoldDB" id="A0A5C3NDB9"/>
<feature type="transmembrane region" description="Helical" evidence="7">
    <location>
        <begin position="463"/>
        <end position="481"/>
    </location>
</feature>
<accession>A0A5C3NDB9</accession>
<dbReference type="EMBL" id="ML213505">
    <property type="protein sequence ID" value="TFK54877.1"/>
    <property type="molecule type" value="Genomic_DNA"/>
</dbReference>
<dbReference type="Gene3D" id="1.20.1720.10">
    <property type="entry name" value="Multidrug resistance protein D"/>
    <property type="match status" value="1"/>
</dbReference>
<feature type="transmembrane region" description="Helical" evidence="7">
    <location>
        <begin position="251"/>
        <end position="273"/>
    </location>
</feature>
<keyword evidence="2" id="KW-0813">Transport</keyword>
<feature type="domain" description="Major facilitator superfamily (MFS) profile" evidence="8">
    <location>
        <begin position="31"/>
        <end position="485"/>
    </location>
</feature>
<feature type="compositionally biased region" description="Basic and acidic residues" evidence="6">
    <location>
        <begin position="495"/>
        <end position="504"/>
    </location>
</feature>
<evidence type="ECO:0000256" key="1">
    <source>
        <dbReference type="ARBA" id="ARBA00004141"/>
    </source>
</evidence>
<dbReference type="InterPro" id="IPR011701">
    <property type="entry name" value="MFS"/>
</dbReference>
<feature type="transmembrane region" description="Helical" evidence="7">
    <location>
        <begin position="361"/>
        <end position="379"/>
    </location>
</feature>
<organism evidence="9 10">
    <name type="scientific">Heliocybe sulcata</name>
    <dbReference type="NCBI Taxonomy" id="5364"/>
    <lineage>
        <taxon>Eukaryota</taxon>
        <taxon>Fungi</taxon>
        <taxon>Dikarya</taxon>
        <taxon>Basidiomycota</taxon>
        <taxon>Agaricomycotina</taxon>
        <taxon>Agaricomycetes</taxon>
        <taxon>Gloeophyllales</taxon>
        <taxon>Gloeophyllaceae</taxon>
        <taxon>Heliocybe</taxon>
    </lineage>
</organism>
<proteinExistence type="predicted"/>
<evidence type="ECO:0000256" key="7">
    <source>
        <dbReference type="SAM" id="Phobius"/>
    </source>
</evidence>
<evidence type="ECO:0000313" key="9">
    <source>
        <dbReference type="EMBL" id="TFK54877.1"/>
    </source>
</evidence>
<dbReference type="Gene3D" id="1.20.1250.20">
    <property type="entry name" value="MFS general substrate transporter like domains"/>
    <property type="match status" value="1"/>
</dbReference>
<evidence type="ECO:0000259" key="8">
    <source>
        <dbReference type="PROSITE" id="PS50850"/>
    </source>
</evidence>
<evidence type="ECO:0000256" key="4">
    <source>
        <dbReference type="ARBA" id="ARBA00022989"/>
    </source>
</evidence>
<evidence type="ECO:0000256" key="5">
    <source>
        <dbReference type="ARBA" id="ARBA00023136"/>
    </source>
</evidence>
<feature type="transmembrane region" description="Helical" evidence="7">
    <location>
        <begin position="394"/>
        <end position="416"/>
    </location>
</feature>
<keyword evidence="4 7" id="KW-1133">Transmembrane helix</keyword>
<feature type="transmembrane region" description="Helical" evidence="7">
    <location>
        <begin position="327"/>
        <end position="349"/>
    </location>
</feature>
<dbReference type="GO" id="GO:0022857">
    <property type="term" value="F:transmembrane transporter activity"/>
    <property type="evidence" value="ECO:0007669"/>
    <property type="project" value="InterPro"/>
</dbReference>
<dbReference type="GO" id="GO:0016020">
    <property type="term" value="C:membrane"/>
    <property type="evidence" value="ECO:0007669"/>
    <property type="project" value="UniProtKB-SubCell"/>
</dbReference>
<dbReference type="PANTHER" id="PTHR42718:SF9">
    <property type="entry name" value="MAJOR FACILITATOR SUPERFAMILY MULTIDRUG TRANSPORTER MFSC"/>
    <property type="match status" value="1"/>
</dbReference>
<feature type="transmembrane region" description="Helical" evidence="7">
    <location>
        <begin position="30"/>
        <end position="52"/>
    </location>
</feature>
<feature type="transmembrane region" description="Helical" evidence="7">
    <location>
        <begin position="131"/>
        <end position="148"/>
    </location>
</feature>
<feature type="transmembrane region" description="Helical" evidence="7">
    <location>
        <begin position="155"/>
        <end position="181"/>
    </location>
</feature>
<feature type="transmembrane region" description="Helical" evidence="7">
    <location>
        <begin position="219"/>
        <end position="239"/>
    </location>
</feature>
<dbReference type="Proteomes" id="UP000305948">
    <property type="component" value="Unassembled WGS sequence"/>
</dbReference>
<name>A0A5C3NDB9_9AGAM</name>